<dbReference type="Pfam" id="PF13778">
    <property type="entry name" value="DUF4174"/>
    <property type="match status" value="1"/>
</dbReference>
<evidence type="ECO:0000313" key="4">
    <source>
        <dbReference type="EMBL" id="QIN77371.1"/>
    </source>
</evidence>
<organism evidence="4 5">
    <name type="scientific">Rubrobacter marinus</name>
    <dbReference type="NCBI Taxonomy" id="2653852"/>
    <lineage>
        <taxon>Bacteria</taxon>
        <taxon>Bacillati</taxon>
        <taxon>Actinomycetota</taxon>
        <taxon>Rubrobacteria</taxon>
        <taxon>Rubrobacterales</taxon>
        <taxon>Rubrobacteraceae</taxon>
        <taxon>Rubrobacter</taxon>
    </lineage>
</organism>
<evidence type="ECO:0000256" key="1">
    <source>
        <dbReference type="ARBA" id="ARBA00022729"/>
    </source>
</evidence>
<evidence type="ECO:0000259" key="3">
    <source>
        <dbReference type="Pfam" id="PF13778"/>
    </source>
</evidence>
<feature type="compositionally biased region" description="Basic residues" evidence="2">
    <location>
        <begin position="266"/>
        <end position="285"/>
    </location>
</feature>
<protein>
    <submittedName>
        <fullName evidence="4">DUF4174 domain-containing protein</fullName>
    </submittedName>
</protein>
<dbReference type="KEGG" id="rmar:GBA65_01310"/>
<feature type="compositionally biased region" description="Basic and acidic residues" evidence="2">
    <location>
        <begin position="361"/>
        <end position="370"/>
    </location>
</feature>
<proteinExistence type="predicted"/>
<evidence type="ECO:0000313" key="5">
    <source>
        <dbReference type="Proteomes" id="UP000502706"/>
    </source>
</evidence>
<feature type="region of interest" description="Disordered" evidence="2">
    <location>
        <begin position="321"/>
        <end position="454"/>
    </location>
</feature>
<keyword evidence="1" id="KW-0732">Signal</keyword>
<feature type="compositionally biased region" description="Low complexity" evidence="2">
    <location>
        <begin position="338"/>
        <end position="356"/>
    </location>
</feature>
<name>A0A6G8PTV6_9ACTN</name>
<evidence type="ECO:0000256" key="2">
    <source>
        <dbReference type="SAM" id="MobiDB-lite"/>
    </source>
</evidence>
<dbReference type="InterPro" id="IPR036188">
    <property type="entry name" value="FAD/NAD-bd_sf"/>
</dbReference>
<dbReference type="InterPro" id="IPR025232">
    <property type="entry name" value="DUF4174"/>
</dbReference>
<keyword evidence="5" id="KW-1185">Reference proteome</keyword>
<accession>A0A6G8PTV6</accession>
<feature type="domain" description="DUF4174" evidence="3">
    <location>
        <begin position="455"/>
        <end position="570"/>
    </location>
</feature>
<feature type="compositionally biased region" description="Low complexity" evidence="2">
    <location>
        <begin position="417"/>
        <end position="438"/>
    </location>
</feature>
<reference evidence="4 5" key="1">
    <citation type="submission" date="2019-10" db="EMBL/GenBank/DDBJ databases">
        <title>Rubrobacter sp nov SCSIO 52915 isolated from a deep-sea sediment in the South China Sea.</title>
        <authorList>
            <person name="Chen R.W."/>
        </authorList>
    </citation>
    <scope>NUCLEOTIDE SEQUENCE [LARGE SCALE GENOMIC DNA]</scope>
    <source>
        <strain evidence="4 5">SCSIO 52915</strain>
    </source>
</reference>
<feature type="region of interest" description="Disordered" evidence="2">
    <location>
        <begin position="207"/>
        <end position="306"/>
    </location>
</feature>
<dbReference type="AlphaFoldDB" id="A0A6G8PTV6"/>
<feature type="compositionally biased region" description="Basic and acidic residues" evidence="2">
    <location>
        <begin position="236"/>
        <end position="253"/>
    </location>
</feature>
<dbReference type="EMBL" id="CP045121">
    <property type="protein sequence ID" value="QIN77371.1"/>
    <property type="molecule type" value="Genomic_DNA"/>
</dbReference>
<gene>
    <name evidence="4" type="ORF">GBA65_01310</name>
</gene>
<dbReference type="Proteomes" id="UP000502706">
    <property type="component" value="Chromosome"/>
</dbReference>
<feature type="compositionally biased region" description="Basic and acidic residues" evidence="2">
    <location>
        <begin position="439"/>
        <end position="454"/>
    </location>
</feature>
<sequence>MGGLLAARVLARHFGRVTVLDRDALAPRGSDGARRKGVPQGRHLHSLATRGGEILERYFPGLDAELAAAGCPKLDQAADAVTDLPAGRLPRFRSGITMRAASRYELEARVRRRVEAEPSVRFLSGREVVGLATGGDGAVTGVRTRARNGSVGGATEVLGADLVLDASGQGSRAPRWLEELGYGAPEEEVVDARLGYATRWYRVPEGFSGAGRAPRSCPAGPTARGRHDAPGGGRLVDGRARRDRRRLPPDGRGRVRRVRALPAQPRHLRGHKGRRARLARLRLPPHRQPPPPLRPRASPRELPRARRRRLCLEPLLRERDDRRRPLRRSPRRVPAGVAASRPRLARLRASLPQAPATGRRAVLDPHREQRQAVGLGDPGGTRPRPQGPPPRLGGGHGPRGREGGRRQGAAGDEEPPRAALRPPEAGDTPPGAVAGGVRAAHEAPRPARGGERVDLDAHRGEHRLFLTFAASRRDGDLARQDLLLEGSGDGFAERDLRRGDLFGDGTGNFDGAPVPPAEVAAVRERFGVEPGAFTALLVGKDGTVKHRSDEPVGLEELYALVDAMPMRRREMRERGEA</sequence>
<dbReference type="SUPFAM" id="SSF51905">
    <property type="entry name" value="FAD/NAD(P)-binding domain"/>
    <property type="match status" value="1"/>
</dbReference>
<dbReference type="Gene3D" id="3.50.50.60">
    <property type="entry name" value="FAD/NAD(P)-binding domain"/>
    <property type="match status" value="1"/>
</dbReference>